<accession>A0AAV2PT54</accession>
<name>A0AAV2PT54_MEGNR</name>
<reference evidence="1 2" key="1">
    <citation type="submission" date="2024-05" db="EMBL/GenBank/DDBJ databases">
        <authorList>
            <person name="Wallberg A."/>
        </authorList>
    </citation>
    <scope>NUCLEOTIDE SEQUENCE [LARGE SCALE GENOMIC DNA]</scope>
</reference>
<evidence type="ECO:0000313" key="2">
    <source>
        <dbReference type="Proteomes" id="UP001497623"/>
    </source>
</evidence>
<protein>
    <submittedName>
        <fullName evidence="1">Uncharacterized protein</fullName>
    </submittedName>
</protein>
<dbReference type="EMBL" id="CAXKWB010001293">
    <property type="protein sequence ID" value="CAL4063917.1"/>
    <property type="molecule type" value="Genomic_DNA"/>
</dbReference>
<keyword evidence="2" id="KW-1185">Reference proteome</keyword>
<sequence>MAVTTTNTTTVFTTTVKKVIKYLISKTRPTSVKKQQDNTTDICDITEEVMEDNLINEYLEACYTSSRDLTHHVLEENSINKIKEIQAGVYLETASAA</sequence>
<gene>
    <name evidence="1" type="ORF">MNOR_LOCUS3704</name>
</gene>
<organism evidence="1 2">
    <name type="scientific">Meganyctiphanes norvegica</name>
    <name type="common">Northern krill</name>
    <name type="synonym">Thysanopoda norvegica</name>
    <dbReference type="NCBI Taxonomy" id="48144"/>
    <lineage>
        <taxon>Eukaryota</taxon>
        <taxon>Metazoa</taxon>
        <taxon>Ecdysozoa</taxon>
        <taxon>Arthropoda</taxon>
        <taxon>Crustacea</taxon>
        <taxon>Multicrustacea</taxon>
        <taxon>Malacostraca</taxon>
        <taxon>Eumalacostraca</taxon>
        <taxon>Eucarida</taxon>
        <taxon>Euphausiacea</taxon>
        <taxon>Euphausiidae</taxon>
        <taxon>Meganyctiphanes</taxon>
    </lineage>
</organism>
<dbReference type="Proteomes" id="UP001497623">
    <property type="component" value="Unassembled WGS sequence"/>
</dbReference>
<comment type="caution">
    <text evidence="1">The sequence shown here is derived from an EMBL/GenBank/DDBJ whole genome shotgun (WGS) entry which is preliminary data.</text>
</comment>
<dbReference type="AlphaFoldDB" id="A0AAV2PT54"/>
<evidence type="ECO:0000313" key="1">
    <source>
        <dbReference type="EMBL" id="CAL4063917.1"/>
    </source>
</evidence>
<proteinExistence type="predicted"/>